<evidence type="ECO:0000313" key="2">
    <source>
        <dbReference type="Proteomes" id="UP000183832"/>
    </source>
</evidence>
<accession>A0A1J1IHJ7</accession>
<name>A0A1J1IHJ7_9DIPT</name>
<dbReference type="Proteomes" id="UP000183832">
    <property type="component" value="Unassembled WGS sequence"/>
</dbReference>
<protein>
    <submittedName>
        <fullName evidence="1">CLUMA_CG011866, isoform A</fullName>
    </submittedName>
</protein>
<proteinExistence type="predicted"/>
<keyword evidence="2" id="KW-1185">Reference proteome</keyword>
<organism evidence="1 2">
    <name type="scientific">Clunio marinus</name>
    <dbReference type="NCBI Taxonomy" id="568069"/>
    <lineage>
        <taxon>Eukaryota</taxon>
        <taxon>Metazoa</taxon>
        <taxon>Ecdysozoa</taxon>
        <taxon>Arthropoda</taxon>
        <taxon>Hexapoda</taxon>
        <taxon>Insecta</taxon>
        <taxon>Pterygota</taxon>
        <taxon>Neoptera</taxon>
        <taxon>Endopterygota</taxon>
        <taxon>Diptera</taxon>
        <taxon>Nematocera</taxon>
        <taxon>Chironomoidea</taxon>
        <taxon>Chironomidae</taxon>
        <taxon>Clunio</taxon>
    </lineage>
</organism>
<dbReference type="EMBL" id="CVRI01000047">
    <property type="protein sequence ID" value="CRK98510.1"/>
    <property type="molecule type" value="Genomic_DNA"/>
</dbReference>
<evidence type="ECO:0000313" key="1">
    <source>
        <dbReference type="EMBL" id="CRK98510.1"/>
    </source>
</evidence>
<reference evidence="1 2" key="1">
    <citation type="submission" date="2015-04" db="EMBL/GenBank/DDBJ databases">
        <authorList>
            <person name="Syromyatnikov M.Y."/>
            <person name="Popov V.N."/>
        </authorList>
    </citation>
    <scope>NUCLEOTIDE SEQUENCE [LARGE SCALE GENOMIC DNA]</scope>
</reference>
<gene>
    <name evidence="1" type="ORF">CLUMA_CG011866</name>
</gene>
<sequence length="101" mass="11714">MTQTCLKNLTVILFFHEILQNKQILSIHSTCSYRSLTSDFNKTSTLGKSFCFPESFWRVITFQWNIFGLPEKSSLMEFGYTGGLFSHFPATLLIFFQLKVL</sequence>
<dbReference type="AlphaFoldDB" id="A0A1J1IHJ7"/>